<feature type="region of interest" description="Disordered" evidence="6">
    <location>
        <begin position="25"/>
        <end position="134"/>
    </location>
</feature>
<name>A0AAV4H3W1_9GAST</name>
<feature type="compositionally biased region" description="Basic and acidic residues" evidence="6">
    <location>
        <begin position="88"/>
        <end position="102"/>
    </location>
</feature>
<evidence type="ECO:0000313" key="8">
    <source>
        <dbReference type="EMBL" id="GFR92336.1"/>
    </source>
</evidence>
<feature type="compositionally biased region" description="Polar residues" evidence="6">
    <location>
        <begin position="50"/>
        <end position="67"/>
    </location>
</feature>
<dbReference type="PROSITE" id="PS50102">
    <property type="entry name" value="RRM"/>
    <property type="match status" value="2"/>
</dbReference>
<dbReference type="CDD" id="cd12395">
    <property type="entry name" value="RRM2_RBM34"/>
    <property type="match status" value="1"/>
</dbReference>
<feature type="compositionally biased region" description="Basic residues" evidence="6">
    <location>
        <begin position="392"/>
        <end position="402"/>
    </location>
</feature>
<comment type="similarity">
    <text evidence="2">Belongs to the RRM RBM34 family.</text>
</comment>
<dbReference type="InterPro" id="IPR035979">
    <property type="entry name" value="RBD_domain_sf"/>
</dbReference>
<evidence type="ECO:0000313" key="9">
    <source>
        <dbReference type="Proteomes" id="UP000762676"/>
    </source>
</evidence>
<dbReference type="Gene3D" id="3.30.70.330">
    <property type="match status" value="2"/>
</dbReference>
<dbReference type="Pfam" id="PF00076">
    <property type="entry name" value="RRM_1"/>
    <property type="match status" value="1"/>
</dbReference>
<feature type="compositionally biased region" description="Low complexity" evidence="6">
    <location>
        <begin position="403"/>
        <end position="415"/>
    </location>
</feature>
<dbReference type="InterPro" id="IPR000504">
    <property type="entry name" value="RRM_dom"/>
</dbReference>
<protein>
    <submittedName>
        <fullName evidence="8">RNA-binding protein 34</fullName>
    </submittedName>
</protein>
<accession>A0AAV4H3W1</accession>
<dbReference type="Proteomes" id="UP000762676">
    <property type="component" value="Unassembled WGS sequence"/>
</dbReference>
<feature type="domain" description="RRM" evidence="7">
    <location>
        <begin position="239"/>
        <end position="316"/>
    </location>
</feature>
<evidence type="ECO:0000256" key="4">
    <source>
        <dbReference type="ARBA" id="ARBA00023242"/>
    </source>
</evidence>
<evidence type="ECO:0000256" key="2">
    <source>
        <dbReference type="ARBA" id="ARBA00007077"/>
    </source>
</evidence>
<dbReference type="CDD" id="cd12394">
    <property type="entry name" value="RRM1_RBM34"/>
    <property type="match status" value="1"/>
</dbReference>
<dbReference type="AlphaFoldDB" id="A0AAV4H3W1"/>
<dbReference type="EMBL" id="BMAT01005384">
    <property type="protein sequence ID" value="GFR92336.1"/>
    <property type="molecule type" value="Genomic_DNA"/>
</dbReference>
<organism evidence="8 9">
    <name type="scientific">Elysia marginata</name>
    <dbReference type="NCBI Taxonomy" id="1093978"/>
    <lineage>
        <taxon>Eukaryota</taxon>
        <taxon>Metazoa</taxon>
        <taxon>Spiralia</taxon>
        <taxon>Lophotrochozoa</taxon>
        <taxon>Mollusca</taxon>
        <taxon>Gastropoda</taxon>
        <taxon>Heterobranchia</taxon>
        <taxon>Euthyneura</taxon>
        <taxon>Panpulmonata</taxon>
        <taxon>Sacoglossa</taxon>
        <taxon>Placobranchoidea</taxon>
        <taxon>Plakobranchidae</taxon>
        <taxon>Elysia</taxon>
    </lineage>
</organism>
<evidence type="ECO:0000259" key="7">
    <source>
        <dbReference type="PROSITE" id="PS50102"/>
    </source>
</evidence>
<comment type="caution">
    <text evidence="8">The sequence shown here is derived from an EMBL/GenBank/DDBJ whole genome shotgun (WGS) entry which is preliminary data.</text>
</comment>
<dbReference type="SUPFAM" id="SSF54928">
    <property type="entry name" value="RNA-binding domain, RBD"/>
    <property type="match status" value="2"/>
</dbReference>
<evidence type="ECO:0000256" key="3">
    <source>
        <dbReference type="ARBA" id="ARBA00022884"/>
    </source>
</evidence>
<comment type="subcellular location">
    <subcellularLocation>
        <location evidence="1">Nucleus</location>
        <location evidence="1">Nucleolus</location>
    </subcellularLocation>
</comment>
<dbReference type="PANTHER" id="PTHR23236:SF25">
    <property type="entry name" value="RNA-BINDING PROTEIN 34"/>
    <property type="match status" value="1"/>
</dbReference>
<proteinExistence type="inferred from homology"/>
<evidence type="ECO:0000256" key="6">
    <source>
        <dbReference type="SAM" id="MobiDB-lite"/>
    </source>
</evidence>
<evidence type="ECO:0000256" key="1">
    <source>
        <dbReference type="ARBA" id="ARBA00004604"/>
    </source>
</evidence>
<gene>
    <name evidence="8" type="ORF">ElyMa_002615600</name>
</gene>
<evidence type="ECO:0000256" key="5">
    <source>
        <dbReference type="PROSITE-ProRule" id="PRU00176"/>
    </source>
</evidence>
<dbReference type="GO" id="GO:0003723">
    <property type="term" value="F:RNA binding"/>
    <property type="evidence" value="ECO:0007669"/>
    <property type="project" value="UniProtKB-UniRule"/>
</dbReference>
<feature type="domain" description="RRM" evidence="7">
    <location>
        <begin position="137"/>
        <end position="231"/>
    </location>
</feature>
<feature type="region of interest" description="Disordered" evidence="6">
    <location>
        <begin position="369"/>
        <end position="442"/>
    </location>
</feature>
<dbReference type="InterPro" id="IPR012677">
    <property type="entry name" value="Nucleotide-bd_a/b_plait_sf"/>
</dbReference>
<dbReference type="GO" id="GO:0005730">
    <property type="term" value="C:nucleolus"/>
    <property type="evidence" value="ECO:0007669"/>
    <property type="project" value="UniProtKB-SubCell"/>
</dbReference>
<keyword evidence="4" id="KW-0539">Nucleus</keyword>
<dbReference type="SMART" id="SM00360">
    <property type="entry name" value="RRM"/>
    <property type="match status" value="2"/>
</dbReference>
<dbReference type="InterPro" id="IPR034221">
    <property type="entry name" value="RBM34_RRM2"/>
</dbReference>
<reference evidence="8 9" key="1">
    <citation type="journal article" date="2021" name="Elife">
        <title>Chloroplast acquisition without the gene transfer in kleptoplastic sea slugs, Plakobranchus ocellatus.</title>
        <authorList>
            <person name="Maeda T."/>
            <person name="Takahashi S."/>
            <person name="Yoshida T."/>
            <person name="Shimamura S."/>
            <person name="Takaki Y."/>
            <person name="Nagai Y."/>
            <person name="Toyoda A."/>
            <person name="Suzuki Y."/>
            <person name="Arimoto A."/>
            <person name="Ishii H."/>
            <person name="Satoh N."/>
            <person name="Nishiyama T."/>
            <person name="Hasebe M."/>
            <person name="Maruyama T."/>
            <person name="Minagawa J."/>
            <person name="Obokata J."/>
            <person name="Shigenobu S."/>
        </authorList>
    </citation>
    <scope>NUCLEOTIDE SEQUENCE [LARGE SCALE GENOMIC DNA]</scope>
</reference>
<keyword evidence="3 5" id="KW-0694">RNA-binding</keyword>
<sequence length="442" mass="49703">MQSYKSGQVSAQLFAKPVNTKQNGLASLFAPKPSPKPVLKSSSKTPINLIKNSQSPKNKKSTPSIPKSESPVKQAAEEQSMPYLHETLVGKKSEKVKSPEKPAKKRKLQKDKNDDDDESLRKRPRRDRLRDKRNDNRTIFVGNCPLSADRKVLKSLFREFGDIESIRFRCAPPADPNLPRRAIVITKNFHEQCKNYVAYIVYKEEEAAKKALVRNGHLLDGLHIRVDISTMSKKHDKKRSVFVGNLPFDVTEEDLYSHFEDCGEIKNVRLIRDRRTSLGKGIGYVQFDSKDSVSLALKLNKTKVQGREVRVMVCTNKPDKQGEKVIKKDGSEKKLKVKPKKPTFAPSNVAKASFGDKFKLKREKRLRKIKKKKELAKKSEGLPAVGDDVAKLKKKNKVKKKAVAGNKSSKSGKASVRQKGKKTAGKGKGQKIKQGKQGKRKS</sequence>
<feature type="compositionally biased region" description="Basic residues" evidence="6">
    <location>
        <begin position="416"/>
        <end position="442"/>
    </location>
</feature>
<keyword evidence="9" id="KW-1185">Reference proteome</keyword>
<dbReference type="PANTHER" id="PTHR23236">
    <property type="entry name" value="EUKARYOTIC TRANSLATION INITIATION FACTOR 4B/4H"/>
    <property type="match status" value="1"/>
</dbReference>